<gene>
    <name evidence="2" type="ORF">NDU88_006982</name>
    <name evidence="3" type="ORF">NDU88_006983</name>
</gene>
<protein>
    <submittedName>
        <fullName evidence="2">Uncharacterized protein</fullName>
    </submittedName>
</protein>
<dbReference type="AlphaFoldDB" id="A0AAV7QKE1"/>
<feature type="region of interest" description="Disordered" evidence="1">
    <location>
        <begin position="1"/>
        <end position="72"/>
    </location>
</feature>
<evidence type="ECO:0000313" key="3">
    <source>
        <dbReference type="EMBL" id="KAJ1140634.1"/>
    </source>
</evidence>
<name>A0AAV7QKE1_PLEWA</name>
<reference evidence="2" key="1">
    <citation type="journal article" date="2022" name="bioRxiv">
        <title>Sequencing and chromosome-scale assembly of the giantPleurodeles waltlgenome.</title>
        <authorList>
            <person name="Brown T."/>
            <person name="Elewa A."/>
            <person name="Iarovenko S."/>
            <person name="Subramanian E."/>
            <person name="Araus A.J."/>
            <person name="Petzold A."/>
            <person name="Susuki M."/>
            <person name="Suzuki K.-i.T."/>
            <person name="Hayashi T."/>
            <person name="Toyoda A."/>
            <person name="Oliveira C."/>
            <person name="Osipova E."/>
            <person name="Leigh N.D."/>
            <person name="Simon A."/>
            <person name="Yun M.H."/>
        </authorList>
    </citation>
    <scope>NUCLEOTIDE SEQUENCE</scope>
    <source>
        <strain evidence="2">20211129_DDA</strain>
        <tissue evidence="2">Liver</tissue>
    </source>
</reference>
<evidence type="ECO:0000313" key="2">
    <source>
        <dbReference type="EMBL" id="KAJ1140633.1"/>
    </source>
</evidence>
<dbReference type="EMBL" id="JANPWB010000010">
    <property type="protein sequence ID" value="KAJ1140634.1"/>
    <property type="molecule type" value="Genomic_DNA"/>
</dbReference>
<comment type="caution">
    <text evidence="2">The sequence shown here is derived from an EMBL/GenBank/DDBJ whole genome shotgun (WGS) entry which is preliminary data.</text>
</comment>
<sequence length="72" mass="8307">MERPRVPGHPTTTPALQIMHGEDRRLILGLRSRRGRENRAQPEKRAAVARDRQQSPRPPLRPEQEMPRKPAA</sequence>
<keyword evidence="4" id="KW-1185">Reference proteome</keyword>
<proteinExistence type="predicted"/>
<evidence type="ECO:0000313" key="4">
    <source>
        <dbReference type="Proteomes" id="UP001066276"/>
    </source>
</evidence>
<feature type="compositionally biased region" description="Basic and acidic residues" evidence="1">
    <location>
        <begin position="35"/>
        <end position="72"/>
    </location>
</feature>
<dbReference type="EMBL" id="JANPWB010000010">
    <property type="protein sequence ID" value="KAJ1140633.1"/>
    <property type="molecule type" value="Genomic_DNA"/>
</dbReference>
<organism evidence="2 4">
    <name type="scientific">Pleurodeles waltl</name>
    <name type="common">Iberian ribbed newt</name>
    <dbReference type="NCBI Taxonomy" id="8319"/>
    <lineage>
        <taxon>Eukaryota</taxon>
        <taxon>Metazoa</taxon>
        <taxon>Chordata</taxon>
        <taxon>Craniata</taxon>
        <taxon>Vertebrata</taxon>
        <taxon>Euteleostomi</taxon>
        <taxon>Amphibia</taxon>
        <taxon>Batrachia</taxon>
        <taxon>Caudata</taxon>
        <taxon>Salamandroidea</taxon>
        <taxon>Salamandridae</taxon>
        <taxon>Pleurodelinae</taxon>
        <taxon>Pleurodeles</taxon>
    </lineage>
</organism>
<dbReference type="Proteomes" id="UP001066276">
    <property type="component" value="Chromosome 6"/>
</dbReference>
<accession>A0AAV7QKE1</accession>
<evidence type="ECO:0000256" key="1">
    <source>
        <dbReference type="SAM" id="MobiDB-lite"/>
    </source>
</evidence>